<sequence length="476" mass="52139">MTGRQGESWLARLALLVGIWSGIGWFGTAPVQAATRPERIPLALGFSQGIILRQHAVPIRLPLQVPFISPNTLLQVWAKARAPALTANLLHLSRYDPNSLQTTTSLPSSINDSGYFVMMGQPMPLAYGFPVVSRSQFGTTGIAIIGTFDRFVQLPRSNQTISLTRQVSASWYHGPRINGAFADSLLVWRQNGDSYAIWADNPTGIALSQIEPDMVAMARSMAREVPLHGIRRAAIHDRYFDNSHPTRHVAGYLVTQSLNLAPPGTLGYRVRDGVGWRLTRTISSVAAKPPPVYRRSVHDRFPGLESVVSSLRHTKIRVLLPTVTPYVGNLRDWPYLFDMVTAQGYLVSMQLTNGQVPPNTPETMDALGLSGVLGVVAGGNEVRQANLADRVPKRLTAPKATMAQFEKPGWVTHHLVNGFYRGYVTLSPQRSALVTSDAADGDTFVEFRLHDVPYGIDAYHSAVLAVQMAASMTQLG</sequence>
<proteinExistence type="predicted"/>
<evidence type="ECO:0000313" key="1">
    <source>
        <dbReference type="EMBL" id="PSR22297.1"/>
    </source>
</evidence>
<evidence type="ECO:0000313" key="2">
    <source>
        <dbReference type="Proteomes" id="UP000241848"/>
    </source>
</evidence>
<comment type="caution">
    <text evidence="1">The sequence shown here is derived from an EMBL/GenBank/DDBJ whole genome shotgun (WGS) entry which is preliminary data.</text>
</comment>
<reference evidence="1 2" key="1">
    <citation type="journal article" date="2014" name="BMC Genomics">
        <title>Comparison of environmental and isolate Sulfobacillus genomes reveals diverse carbon, sulfur, nitrogen, and hydrogen metabolisms.</title>
        <authorList>
            <person name="Justice N.B."/>
            <person name="Norman A."/>
            <person name="Brown C.T."/>
            <person name="Singh A."/>
            <person name="Thomas B.C."/>
            <person name="Banfield J.F."/>
        </authorList>
    </citation>
    <scope>NUCLEOTIDE SEQUENCE [LARGE SCALE GENOMIC DNA]</scope>
    <source>
        <strain evidence="1">AMDSBA3</strain>
    </source>
</reference>
<dbReference type="AlphaFoldDB" id="A0A2T2WJ79"/>
<accession>A0A2T2WJ79</accession>
<organism evidence="1 2">
    <name type="scientific">Sulfobacillus acidophilus</name>
    <dbReference type="NCBI Taxonomy" id="53633"/>
    <lineage>
        <taxon>Bacteria</taxon>
        <taxon>Bacillati</taxon>
        <taxon>Bacillota</taxon>
        <taxon>Clostridia</taxon>
        <taxon>Eubacteriales</taxon>
        <taxon>Clostridiales Family XVII. Incertae Sedis</taxon>
        <taxon>Sulfobacillus</taxon>
    </lineage>
</organism>
<dbReference type="Proteomes" id="UP000241848">
    <property type="component" value="Unassembled WGS sequence"/>
</dbReference>
<gene>
    <name evidence="1" type="ORF">C7B45_07250</name>
</gene>
<protein>
    <submittedName>
        <fullName evidence="1">Uncharacterized protein</fullName>
    </submittedName>
</protein>
<dbReference type="EMBL" id="PXYV01000019">
    <property type="protein sequence ID" value="PSR22297.1"/>
    <property type="molecule type" value="Genomic_DNA"/>
</dbReference>
<name>A0A2T2WJ79_9FIRM</name>